<dbReference type="InterPro" id="IPR005467">
    <property type="entry name" value="His_kinase_dom"/>
</dbReference>
<feature type="transmembrane region" description="Helical" evidence="17">
    <location>
        <begin position="302"/>
        <end position="323"/>
    </location>
</feature>
<comment type="subcellular location">
    <subcellularLocation>
        <location evidence="2">Cell inner membrane</location>
        <topology evidence="2">Multi-pass membrane protein</topology>
    </subcellularLocation>
</comment>
<keyword evidence="18" id="KW-0732">Signal</keyword>
<evidence type="ECO:0000256" key="13">
    <source>
        <dbReference type="ARBA" id="ARBA00023012"/>
    </source>
</evidence>
<evidence type="ECO:0000313" key="20">
    <source>
        <dbReference type="EMBL" id="PWV61598.1"/>
    </source>
</evidence>
<keyword evidence="6" id="KW-0597">Phosphoprotein</keyword>
<keyword evidence="16" id="KW-0175">Coiled coil</keyword>
<evidence type="ECO:0000313" key="21">
    <source>
        <dbReference type="Proteomes" id="UP000246569"/>
    </source>
</evidence>
<evidence type="ECO:0000256" key="17">
    <source>
        <dbReference type="SAM" id="Phobius"/>
    </source>
</evidence>
<dbReference type="PIRSF" id="PIRSF036431">
    <property type="entry name" value="STHK_DctB"/>
    <property type="match status" value="1"/>
</dbReference>
<proteinExistence type="predicted"/>
<evidence type="ECO:0000259" key="19">
    <source>
        <dbReference type="PROSITE" id="PS50109"/>
    </source>
</evidence>
<dbReference type="InterPro" id="IPR036890">
    <property type="entry name" value="HATPase_C_sf"/>
</dbReference>
<evidence type="ECO:0000256" key="4">
    <source>
        <dbReference type="ARBA" id="ARBA00022475"/>
    </source>
</evidence>
<dbReference type="InterPro" id="IPR029151">
    <property type="entry name" value="Sensor-like_sf"/>
</dbReference>
<organism evidence="20 21">
    <name type="scientific">Plasticicumulans acidivorans</name>
    <dbReference type="NCBI Taxonomy" id="886464"/>
    <lineage>
        <taxon>Bacteria</taxon>
        <taxon>Pseudomonadati</taxon>
        <taxon>Pseudomonadota</taxon>
        <taxon>Gammaproteobacteria</taxon>
        <taxon>Candidatus Competibacteraceae</taxon>
        <taxon>Plasticicumulans</taxon>
    </lineage>
</organism>
<evidence type="ECO:0000256" key="18">
    <source>
        <dbReference type="SAM" id="SignalP"/>
    </source>
</evidence>
<keyword evidence="12 17" id="KW-1133">Transmembrane helix</keyword>
<dbReference type="RefSeq" id="WP_110018391.1">
    <property type="nucleotide sequence ID" value="NZ_QGTJ01000005.1"/>
</dbReference>
<dbReference type="GO" id="GO:0000155">
    <property type="term" value="F:phosphorelay sensor kinase activity"/>
    <property type="evidence" value="ECO:0007669"/>
    <property type="project" value="InterPro"/>
</dbReference>
<dbReference type="GO" id="GO:0005886">
    <property type="term" value="C:plasma membrane"/>
    <property type="evidence" value="ECO:0007669"/>
    <property type="project" value="UniProtKB-SubCell"/>
</dbReference>
<keyword evidence="4" id="KW-1003">Cell membrane</keyword>
<dbReference type="InterPro" id="IPR036097">
    <property type="entry name" value="HisK_dim/P_sf"/>
</dbReference>
<evidence type="ECO:0000256" key="10">
    <source>
        <dbReference type="ARBA" id="ARBA00022777"/>
    </source>
</evidence>
<feature type="domain" description="Histidine kinase" evidence="19">
    <location>
        <begin position="405"/>
        <end position="618"/>
    </location>
</feature>
<dbReference type="InterPro" id="IPR004358">
    <property type="entry name" value="Sig_transdc_His_kin-like_C"/>
</dbReference>
<evidence type="ECO:0000256" key="3">
    <source>
        <dbReference type="ARBA" id="ARBA00012438"/>
    </source>
</evidence>
<dbReference type="Pfam" id="PF02518">
    <property type="entry name" value="HATPase_c"/>
    <property type="match status" value="1"/>
</dbReference>
<dbReference type="FunFam" id="1.10.287.130:FF:000049">
    <property type="entry name" value="C4-dicarboxylate transport sensor protein DctB"/>
    <property type="match status" value="1"/>
</dbReference>
<dbReference type="SMART" id="SM00387">
    <property type="entry name" value="HATPase_c"/>
    <property type="match status" value="1"/>
</dbReference>
<keyword evidence="21" id="KW-1185">Reference proteome</keyword>
<dbReference type="Gene3D" id="1.10.287.130">
    <property type="match status" value="1"/>
</dbReference>
<dbReference type="PANTHER" id="PTHR43065">
    <property type="entry name" value="SENSOR HISTIDINE KINASE"/>
    <property type="match status" value="1"/>
</dbReference>
<keyword evidence="13" id="KW-0902">Two-component regulatory system</keyword>
<evidence type="ECO:0000256" key="1">
    <source>
        <dbReference type="ARBA" id="ARBA00000085"/>
    </source>
</evidence>
<dbReference type="PRINTS" id="PR00344">
    <property type="entry name" value="BCTRLSENSOR"/>
</dbReference>
<evidence type="ECO:0000256" key="2">
    <source>
        <dbReference type="ARBA" id="ARBA00004429"/>
    </source>
</evidence>
<name>A0A317MUL6_9GAMM</name>
<dbReference type="EC" id="2.7.13.3" evidence="3"/>
<dbReference type="Gene3D" id="3.30.565.10">
    <property type="entry name" value="Histidine kinase-like ATPase, C-terminal domain"/>
    <property type="match status" value="1"/>
</dbReference>
<dbReference type="SUPFAM" id="SSF55874">
    <property type="entry name" value="ATPase domain of HSP90 chaperone/DNA topoisomerase II/histidine kinase"/>
    <property type="match status" value="1"/>
</dbReference>
<keyword evidence="14 17" id="KW-0472">Membrane</keyword>
<gene>
    <name evidence="20" type="ORF">C7443_10526</name>
</gene>
<evidence type="ECO:0000256" key="14">
    <source>
        <dbReference type="ARBA" id="ARBA00023136"/>
    </source>
</evidence>
<evidence type="ECO:0000256" key="7">
    <source>
        <dbReference type="ARBA" id="ARBA00022679"/>
    </source>
</evidence>
<dbReference type="InterPro" id="IPR003594">
    <property type="entry name" value="HATPase_dom"/>
</dbReference>
<dbReference type="InterPro" id="IPR017055">
    <property type="entry name" value="Sig_transdc_His_kinase_DctB"/>
</dbReference>
<evidence type="ECO:0000256" key="11">
    <source>
        <dbReference type="ARBA" id="ARBA00022840"/>
    </source>
</evidence>
<evidence type="ECO:0000256" key="12">
    <source>
        <dbReference type="ARBA" id="ARBA00022989"/>
    </source>
</evidence>
<dbReference type="SMART" id="SM00388">
    <property type="entry name" value="HisKA"/>
    <property type="match status" value="1"/>
</dbReference>
<evidence type="ECO:0000256" key="16">
    <source>
        <dbReference type="SAM" id="Coils"/>
    </source>
</evidence>
<dbReference type="SUPFAM" id="SSF47384">
    <property type="entry name" value="Homodimeric domain of signal transducing histidine kinase"/>
    <property type="match status" value="1"/>
</dbReference>
<evidence type="ECO:0000256" key="8">
    <source>
        <dbReference type="ARBA" id="ARBA00022692"/>
    </source>
</evidence>
<keyword evidence="7" id="KW-0808">Transferase</keyword>
<dbReference type="SUPFAM" id="SSF103190">
    <property type="entry name" value="Sensory domain-like"/>
    <property type="match status" value="1"/>
</dbReference>
<sequence length="622" mass="67596">MKRRRALERLSLACLLAALMAAAMWQAAQFARRTAIAEMRDQAGRALERSVANLQGLLDTYHILPRLLAQEPLVRQLLAAVPTPAQRSAVNAFLADFNQAAGASETYVLDTAGETLAASNAEADVSFVGRNFGFRPYFQLAMAGRAGLYFAHGITSNRAGFYFSFPVREHERVLGVAVVKIGQERLEAAWSQSTSPIVVTDAAGVVFITNRSDFRYHTLRPLDAGARQALQRSRQYGDAPLRPLPVVAERVEDGAHTLTLQEVDGADGPGKPVRYLLETSQVPSTEWIVHTLLPMDPVAARVGVAVLLSGSVAAIALMLGLLLRQRRQRLRERLAYQARVAQALRKARDQLEARVSERTRDLTAANARLSREIRSRETAEHALVKAQDDLIQASKLAALGQLAAGMVHELNQPLAAIRAYAANAVTFLERERPAQARDNLGLIGELTERMATLTAELKTFARRTSDETAEIDPRVAVSRALALLEPRLHKDGIELALDLPEQALTVRANLIRLEQVLVNLIKNAADALHGHPAPRIELGLSRAAARVRLSVRDNGPGIEPEAASQLFDPFYTTKPVGEGLGLGLSISYGIVHNLGGSLHADNHADGGALFIVELPLVHAESP</sequence>
<keyword evidence="10 20" id="KW-0418">Kinase</keyword>
<evidence type="ECO:0000256" key="6">
    <source>
        <dbReference type="ARBA" id="ARBA00022553"/>
    </source>
</evidence>
<dbReference type="CDD" id="cd00082">
    <property type="entry name" value="HisKA"/>
    <property type="match status" value="1"/>
</dbReference>
<comment type="catalytic activity">
    <reaction evidence="1">
        <text>ATP + protein L-histidine = ADP + protein N-phospho-L-histidine.</text>
        <dbReference type="EC" id="2.7.13.3"/>
    </reaction>
</comment>
<dbReference type="InterPro" id="IPR003661">
    <property type="entry name" value="HisK_dim/P_dom"/>
</dbReference>
<reference evidence="20 21" key="1">
    <citation type="submission" date="2018-05" db="EMBL/GenBank/DDBJ databases">
        <title>Genomic Encyclopedia of Type Strains, Phase IV (KMG-IV): sequencing the most valuable type-strain genomes for metagenomic binning, comparative biology and taxonomic classification.</title>
        <authorList>
            <person name="Goeker M."/>
        </authorList>
    </citation>
    <scope>NUCLEOTIDE SEQUENCE [LARGE SCALE GENOMIC DNA]</scope>
    <source>
        <strain evidence="20 21">DSM 23606</strain>
    </source>
</reference>
<evidence type="ECO:0000256" key="15">
    <source>
        <dbReference type="ARBA" id="ARBA00073143"/>
    </source>
</evidence>
<keyword evidence="9" id="KW-0547">Nucleotide-binding</keyword>
<protein>
    <recommendedName>
        <fullName evidence="15">C4-dicarboxylate transport sensor protein DctB</fullName>
        <ecNumber evidence="3">2.7.13.3</ecNumber>
    </recommendedName>
</protein>
<comment type="caution">
    <text evidence="20">The sequence shown here is derived from an EMBL/GenBank/DDBJ whole genome shotgun (WGS) entry which is preliminary data.</text>
</comment>
<dbReference type="PANTHER" id="PTHR43065:SF46">
    <property type="entry name" value="C4-DICARBOXYLATE TRANSPORT SENSOR PROTEIN DCTB"/>
    <property type="match status" value="1"/>
</dbReference>
<feature type="coiled-coil region" evidence="16">
    <location>
        <begin position="341"/>
        <end position="368"/>
    </location>
</feature>
<keyword evidence="5" id="KW-0997">Cell inner membrane</keyword>
<evidence type="ECO:0000256" key="5">
    <source>
        <dbReference type="ARBA" id="ARBA00022519"/>
    </source>
</evidence>
<dbReference type="Gene3D" id="3.30.450.20">
    <property type="entry name" value="PAS domain"/>
    <property type="match status" value="2"/>
</dbReference>
<dbReference type="EMBL" id="QGTJ01000005">
    <property type="protein sequence ID" value="PWV61598.1"/>
    <property type="molecule type" value="Genomic_DNA"/>
</dbReference>
<feature type="chain" id="PRO_5016341869" description="C4-dicarboxylate transport sensor protein DctB" evidence="18">
    <location>
        <begin position="28"/>
        <end position="622"/>
    </location>
</feature>
<dbReference type="AlphaFoldDB" id="A0A317MUL6"/>
<dbReference type="GO" id="GO:0005524">
    <property type="term" value="F:ATP binding"/>
    <property type="evidence" value="ECO:0007669"/>
    <property type="project" value="UniProtKB-KW"/>
</dbReference>
<keyword evidence="11" id="KW-0067">ATP-binding</keyword>
<dbReference type="OrthoDB" id="9772100at2"/>
<accession>A0A317MUL6</accession>
<dbReference type="Pfam" id="PF00512">
    <property type="entry name" value="HisKA"/>
    <property type="match status" value="1"/>
</dbReference>
<dbReference type="PROSITE" id="PS50109">
    <property type="entry name" value="HIS_KIN"/>
    <property type="match status" value="1"/>
</dbReference>
<dbReference type="Proteomes" id="UP000246569">
    <property type="component" value="Unassembled WGS sequence"/>
</dbReference>
<evidence type="ECO:0000256" key="9">
    <source>
        <dbReference type="ARBA" id="ARBA00022741"/>
    </source>
</evidence>
<feature type="signal peptide" evidence="18">
    <location>
        <begin position="1"/>
        <end position="27"/>
    </location>
</feature>
<keyword evidence="8 17" id="KW-0812">Transmembrane</keyword>